<gene>
    <name evidence="1" type="ORF">GGI18_005442</name>
</gene>
<evidence type="ECO:0000313" key="1">
    <source>
        <dbReference type="EMBL" id="KAJ2769217.1"/>
    </source>
</evidence>
<sequence>AIQSLGAAVSWQLDAKNVAFKTQLIVNWALLDVAAVLMFYLSFRVKNSAEEDKELVEDVKSDPNSRASTV</sequence>
<organism evidence="1 2">
    <name type="scientific">Coemansia linderi</name>
    <dbReference type="NCBI Taxonomy" id="2663919"/>
    <lineage>
        <taxon>Eukaryota</taxon>
        <taxon>Fungi</taxon>
        <taxon>Fungi incertae sedis</taxon>
        <taxon>Zoopagomycota</taxon>
        <taxon>Kickxellomycotina</taxon>
        <taxon>Kickxellomycetes</taxon>
        <taxon>Kickxellales</taxon>
        <taxon>Kickxellaceae</taxon>
        <taxon>Coemansia</taxon>
    </lineage>
</organism>
<comment type="caution">
    <text evidence="1">The sequence shown here is derived from an EMBL/GenBank/DDBJ whole genome shotgun (WGS) entry which is preliminary data.</text>
</comment>
<proteinExistence type="predicted"/>
<protein>
    <submittedName>
        <fullName evidence="1">Uncharacterized protein</fullName>
    </submittedName>
</protein>
<feature type="non-terminal residue" evidence="1">
    <location>
        <position position="1"/>
    </location>
</feature>
<dbReference type="Proteomes" id="UP001140066">
    <property type="component" value="Unassembled WGS sequence"/>
</dbReference>
<name>A0ACC1JXG0_9FUNG</name>
<dbReference type="EMBL" id="JANBUK010003046">
    <property type="protein sequence ID" value="KAJ2769217.1"/>
    <property type="molecule type" value="Genomic_DNA"/>
</dbReference>
<evidence type="ECO:0000313" key="2">
    <source>
        <dbReference type="Proteomes" id="UP001140066"/>
    </source>
</evidence>
<reference evidence="1" key="1">
    <citation type="submission" date="2022-07" db="EMBL/GenBank/DDBJ databases">
        <title>Phylogenomic reconstructions and comparative analyses of Kickxellomycotina fungi.</title>
        <authorList>
            <person name="Reynolds N.K."/>
            <person name="Stajich J.E."/>
            <person name="Barry K."/>
            <person name="Grigoriev I.V."/>
            <person name="Crous P."/>
            <person name="Smith M.E."/>
        </authorList>
    </citation>
    <scope>NUCLEOTIDE SEQUENCE</scope>
    <source>
        <strain evidence="1">BCRC 34191</strain>
    </source>
</reference>
<keyword evidence="2" id="KW-1185">Reference proteome</keyword>
<accession>A0ACC1JXG0</accession>